<proteinExistence type="predicted"/>
<accession>A0AA36EFJ9</accession>
<dbReference type="Proteomes" id="UP001177003">
    <property type="component" value="Chromosome 7"/>
</dbReference>
<dbReference type="AlphaFoldDB" id="A0AA36EFJ9"/>
<sequence>MEHPKNNQLPNKSMMSHLSVKASCRKLHEALSRLNGPVRDLFSTTSFGYSLDLPAQSEDGLLIHGLLLHMLRPTAETDTAERLYFRFSRCSRGGVIYGVKHTLNCREVNLGESLRSFRCSSGRGASTEKKKMIASDAEASTSHYLSYITSLNCESSEVPSSVRYNFRNDVRGIFVKNKLWKQPIFQVYKANSYGGNYQKTAREIMARLESLKEEIRGLKNKGGTRDGDDLEQFFNDTFEGNEDVVYSPQQSNRVNEDDHVVNPLEDDSRKQIADVKKNKKKKVVASDIVDAENHIPMPVVKEGRAVRQLKPSQYLSSRYVLVSSKCPRYRTGGVIHNEQPPPVFVSDPSSLLMEPYVNSGCNAPALYMGNKPTVFFLKHRLYNEKMEARFWDRIFYASEMGFLDEAAGSATGNPFDPLDGCKSWLEVDRVYFPICINPHHWVLGELWMDTLSLNFYDNFRLFGAVKIIHFFRFEELIDRILVEISYWNHMGRPIGISMATVVAATQFRYRMAMIYYGSSIQSILS</sequence>
<gene>
    <name evidence="1" type="ORF">LSALG_LOCUS33280</name>
</gene>
<protein>
    <recommendedName>
        <fullName evidence="3">Ubiquitin-like protease family profile domain-containing protein</fullName>
    </recommendedName>
</protein>
<evidence type="ECO:0008006" key="3">
    <source>
        <dbReference type="Google" id="ProtNLM"/>
    </source>
</evidence>
<organism evidence="1 2">
    <name type="scientific">Lactuca saligna</name>
    <name type="common">Willowleaf lettuce</name>
    <dbReference type="NCBI Taxonomy" id="75948"/>
    <lineage>
        <taxon>Eukaryota</taxon>
        <taxon>Viridiplantae</taxon>
        <taxon>Streptophyta</taxon>
        <taxon>Embryophyta</taxon>
        <taxon>Tracheophyta</taxon>
        <taxon>Spermatophyta</taxon>
        <taxon>Magnoliopsida</taxon>
        <taxon>eudicotyledons</taxon>
        <taxon>Gunneridae</taxon>
        <taxon>Pentapetalae</taxon>
        <taxon>asterids</taxon>
        <taxon>campanulids</taxon>
        <taxon>Asterales</taxon>
        <taxon>Asteraceae</taxon>
        <taxon>Cichorioideae</taxon>
        <taxon>Cichorieae</taxon>
        <taxon>Lactucinae</taxon>
        <taxon>Lactuca</taxon>
    </lineage>
</organism>
<name>A0AA36EFJ9_LACSI</name>
<reference evidence="1" key="1">
    <citation type="submission" date="2023-04" db="EMBL/GenBank/DDBJ databases">
        <authorList>
            <person name="Vijverberg K."/>
            <person name="Xiong W."/>
            <person name="Schranz E."/>
        </authorList>
    </citation>
    <scope>NUCLEOTIDE SEQUENCE</scope>
</reference>
<evidence type="ECO:0000313" key="2">
    <source>
        <dbReference type="Proteomes" id="UP001177003"/>
    </source>
</evidence>
<evidence type="ECO:0000313" key="1">
    <source>
        <dbReference type="EMBL" id="CAI9294294.1"/>
    </source>
</evidence>
<dbReference type="PANTHER" id="PTHR48449">
    <property type="entry name" value="DUF1985 DOMAIN-CONTAINING PROTEIN"/>
    <property type="match status" value="1"/>
</dbReference>
<keyword evidence="2" id="KW-1185">Reference proteome</keyword>
<dbReference type="EMBL" id="OX465083">
    <property type="protein sequence ID" value="CAI9294294.1"/>
    <property type="molecule type" value="Genomic_DNA"/>
</dbReference>
<dbReference type="PANTHER" id="PTHR48449:SF1">
    <property type="entry name" value="DUF1985 DOMAIN-CONTAINING PROTEIN"/>
    <property type="match status" value="1"/>
</dbReference>